<dbReference type="EMBL" id="CAJNOG010000163">
    <property type="protein sequence ID" value="CAF1028225.1"/>
    <property type="molecule type" value="Genomic_DNA"/>
</dbReference>
<protein>
    <submittedName>
        <fullName evidence="1">Uncharacterized protein</fullName>
    </submittedName>
</protein>
<dbReference type="Proteomes" id="UP000663845">
    <property type="component" value="Unassembled WGS sequence"/>
</dbReference>
<reference evidence="1" key="1">
    <citation type="submission" date="2021-02" db="EMBL/GenBank/DDBJ databases">
        <authorList>
            <person name="Nowell W R."/>
        </authorList>
    </citation>
    <scope>NUCLEOTIDE SEQUENCE</scope>
</reference>
<proteinExistence type="predicted"/>
<evidence type="ECO:0000313" key="1">
    <source>
        <dbReference type="EMBL" id="CAF1028225.1"/>
    </source>
</evidence>
<sequence>MQSTFASDNIAHGLWKDLGSISYSMDRMSITDQNLVIMDSTDIPKTPLFETYHQYVIPALTKNPMVEFRTYVQSFHTKHVCFDRLIVGGQLSVFPKSKIKENHGREALL</sequence>
<accession>A0A814IWU6</accession>
<gene>
    <name evidence="1" type="ORF">JYZ213_LOCUS17451</name>
</gene>
<evidence type="ECO:0000313" key="2">
    <source>
        <dbReference type="Proteomes" id="UP000663845"/>
    </source>
</evidence>
<organism evidence="1 2">
    <name type="scientific">Adineta steineri</name>
    <dbReference type="NCBI Taxonomy" id="433720"/>
    <lineage>
        <taxon>Eukaryota</taxon>
        <taxon>Metazoa</taxon>
        <taxon>Spiralia</taxon>
        <taxon>Gnathifera</taxon>
        <taxon>Rotifera</taxon>
        <taxon>Eurotatoria</taxon>
        <taxon>Bdelloidea</taxon>
        <taxon>Adinetida</taxon>
        <taxon>Adinetidae</taxon>
        <taxon>Adineta</taxon>
    </lineage>
</organism>
<dbReference type="AlphaFoldDB" id="A0A814IWU6"/>
<name>A0A814IWU6_9BILA</name>
<comment type="caution">
    <text evidence="1">The sequence shown here is derived from an EMBL/GenBank/DDBJ whole genome shotgun (WGS) entry which is preliminary data.</text>
</comment>